<evidence type="ECO:0000259" key="3">
    <source>
        <dbReference type="Pfam" id="PF13439"/>
    </source>
</evidence>
<name>V4PZY7_9CAUL</name>
<dbReference type="Pfam" id="PF13439">
    <property type="entry name" value="Glyco_transf_4"/>
    <property type="match status" value="1"/>
</dbReference>
<dbReference type="InterPro" id="IPR028098">
    <property type="entry name" value="Glyco_trans_4-like_N"/>
</dbReference>
<evidence type="ECO:0000313" key="4">
    <source>
        <dbReference type="EMBL" id="ESQ91110.1"/>
    </source>
</evidence>
<feature type="domain" description="Glycosyltransferase subfamily 4-like N-terminal" evidence="3">
    <location>
        <begin position="124"/>
        <end position="180"/>
    </location>
</feature>
<evidence type="ECO:0000259" key="2">
    <source>
        <dbReference type="Pfam" id="PF00534"/>
    </source>
</evidence>
<dbReference type="PATRIC" id="fig|1121022.4.peg.2155"/>
<evidence type="ECO:0000256" key="1">
    <source>
        <dbReference type="ARBA" id="ARBA00022679"/>
    </source>
</evidence>
<keyword evidence="1" id="KW-0808">Transferase</keyword>
<dbReference type="CDD" id="cd03809">
    <property type="entry name" value="GT4_MtfB-like"/>
    <property type="match status" value="1"/>
</dbReference>
<sequence>MRPDSLRLKQNMHRIVFNGKFQGQKATGVQRVAHALISGVIARKRSGDPLLAGLDLAMASPKGVTSHLDLENLVGKHLKGIPWEQFELPAMAGKGLLVNLGNVGPVSRTGDVLMIHDAQIFITPESYSKAFRVWYKTILPILAHKASRILTVSEYARSCLAEAGIAPLERIEVLHNGVDHIKNVTSDPLILSTLGLINRPYLVGMSSVQHHKDVRTIIRAADIMKNRDVPLVLIGSATEADFKAAGIDLGSNIILAGRLRDEEMRAVIEGARAFAFPSLTEGFGLPPLEAMLLGTPAIVAPKGALPELCGDDAMSAEASNPEAWAAAIDKLVEDNDLRAHYSIAGQHRAANYSWSAASEHLARILHDAA</sequence>
<dbReference type="Proteomes" id="UP000017837">
    <property type="component" value="Unassembled WGS sequence"/>
</dbReference>
<comment type="caution">
    <text evidence="4">The sequence shown here is derived from an EMBL/GenBank/DDBJ whole genome shotgun (WGS) entry which is preliminary data.</text>
</comment>
<dbReference type="STRING" id="1121022.GCA_000376105_02974"/>
<dbReference type="Pfam" id="PF00534">
    <property type="entry name" value="Glycos_transf_1"/>
    <property type="match status" value="1"/>
</dbReference>
<reference evidence="4 5" key="1">
    <citation type="journal article" date="2014" name="Nature">
        <title>Sequential evolution of bacterial morphology by co-option of a developmental regulator.</title>
        <authorList>
            <person name="Jiang C."/>
            <person name="Brown P.J."/>
            <person name="Ducret A."/>
            <person name="Brun Y.V."/>
        </authorList>
    </citation>
    <scope>NUCLEOTIDE SEQUENCE [LARGE SCALE GENOMIC DNA]</scope>
    <source>
        <strain evidence="4 5">DSM 16100</strain>
    </source>
</reference>
<evidence type="ECO:0008006" key="6">
    <source>
        <dbReference type="Google" id="ProtNLM"/>
    </source>
</evidence>
<dbReference type="AlphaFoldDB" id="V4PZY7"/>
<dbReference type="PANTHER" id="PTHR46401:SF2">
    <property type="entry name" value="GLYCOSYLTRANSFERASE WBBK-RELATED"/>
    <property type="match status" value="1"/>
</dbReference>
<proteinExistence type="predicted"/>
<protein>
    <recommendedName>
        <fullName evidence="6">Glycosyl transferase family 1 domain-containing protein</fullName>
    </recommendedName>
</protein>
<dbReference type="GO" id="GO:0009103">
    <property type="term" value="P:lipopolysaccharide biosynthetic process"/>
    <property type="evidence" value="ECO:0007669"/>
    <property type="project" value="TreeGrafter"/>
</dbReference>
<organism evidence="4 5">
    <name type="scientific">Asticcacaulis benevestitus DSM 16100 = ATCC BAA-896</name>
    <dbReference type="NCBI Taxonomy" id="1121022"/>
    <lineage>
        <taxon>Bacteria</taxon>
        <taxon>Pseudomonadati</taxon>
        <taxon>Pseudomonadota</taxon>
        <taxon>Alphaproteobacteria</taxon>
        <taxon>Caulobacterales</taxon>
        <taxon>Caulobacteraceae</taxon>
        <taxon>Asticcacaulis</taxon>
    </lineage>
</organism>
<accession>V4PZY7</accession>
<dbReference type="Gene3D" id="3.40.50.2000">
    <property type="entry name" value="Glycogen Phosphorylase B"/>
    <property type="match status" value="2"/>
</dbReference>
<feature type="domain" description="Glycosyl transferase family 1" evidence="2">
    <location>
        <begin position="199"/>
        <end position="347"/>
    </location>
</feature>
<dbReference type="SUPFAM" id="SSF53756">
    <property type="entry name" value="UDP-Glycosyltransferase/glycogen phosphorylase"/>
    <property type="match status" value="1"/>
</dbReference>
<gene>
    <name evidence="4" type="ORF">ABENE_10660</name>
</gene>
<evidence type="ECO:0000313" key="5">
    <source>
        <dbReference type="Proteomes" id="UP000017837"/>
    </source>
</evidence>
<dbReference type="GO" id="GO:0016757">
    <property type="term" value="F:glycosyltransferase activity"/>
    <property type="evidence" value="ECO:0007669"/>
    <property type="project" value="InterPro"/>
</dbReference>
<dbReference type="EMBL" id="AWGB01000018">
    <property type="protein sequence ID" value="ESQ91110.1"/>
    <property type="molecule type" value="Genomic_DNA"/>
</dbReference>
<dbReference type="eggNOG" id="COG0438">
    <property type="taxonomic scope" value="Bacteria"/>
</dbReference>
<dbReference type="PANTHER" id="PTHR46401">
    <property type="entry name" value="GLYCOSYLTRANSFERASE WBBK-RELATED"/>
    <property type="match status" value="1"/>
</dbReference>
<keyword evidence="5" id="KW-1185">Reference proteome</keyword>
<dbReference type="InterPro" id="IPR001296">
    <property type="entry name" value="Glyco_trans_1"/>
</dbReference>